<dbReference type="PANTHER" id="PTHR21060:SF15">
    <property type="entry name" value="ACETATE KINASE-RELATED"/>
    <property type="match status" value="1"/>
</dbReference>
<feature type="binding site" evidence="6">
    <location>
        <position position="91"/>
    </location>
    <ligand>
        <name>substrate</name>
    </ligand>
</feature>
<reference evidence="8" key="2">
    <citation type="journal article" date="2021" name="J Anim Sci Technol">
        <title>Complete genome sequence of Paenibacillus konkukensis sp. nov. SK3146 as a potential probiotic strain.</title>
        <authorList>
            <person name="Jung H.I."/>
            <person name="Park S."/>
            <person name="Niu K.M."/>
            <person name="Lee S.W."/>
            <person name="Kothari D."/>
            <person name="Yi K.J."/>
            <person name="Kim S.K."/>
        </authorList>
    </citation>
    <scope>NUCLEOTIDE SEQUENCE</scope>
    <source>
        <strain evidence="8">SK3146</strain>
    </source>
</reference>
<proteinExistence type="inferred from homology"/>
<dbReference type="NCBIfam" id="TIGR00016">
    <property type="entry name" value="ackA"/>
    <property type="match status" value="1"/>
</dbReference>
<keyword evidence="6" id="KW-0963">Cytoplasm</keyword>
<comment type="pathway">
    <text evidence="6">Metabolic intermediate biosynthesis; acetyl-CoA biosynthesis; acetyl-CoA from acetate: step 1/2.</text>
</comment>
<dbReference type="Proteomes" id="UP001057134">
    <property type="component" value="Chromosome"/>
</dbReference>
<dbReference type="SUPFAM" id="SSF53067">
    <property type="entry name" value="Actin-like ATPase domain"/>
    <property type="match status" value="2"/>
</dbReference>
<dbReference type="PANTHER" id="PTHR21060">
    <property type="entry name" value="ACETATE KINASE"/>
    <property type="match status" value="1"/>
</dbReference>
<evidence type="ECO:0000313" key="8">
    <source>
        <dbReference type="EMBL" id="UQZ85612.1"/>
    </source>
</evidence>
<dbReference type="HAMAP" id="MF_00020">
    <property type="entry name" value="Acetate_kinase"/>
    <property type="match status" value="1"/>
</dbReference>
<evidence type="ECO:0000256" key="6">
    <source>
        <dbReference type="HAMAP-Rule" id="MF_00020"/>
    </source>
</evidence>
<feature type="site" description="Transition state stabilizer" evidence="6">
    <location>
        <position position="180"/>
    </location>
</feature>
<keyword evidence="9" id="KW-1185">Reference proteome</keyword>
<evidence type="ECO:0000256" key="3">
    <source>
        <dbReference type="ARBA" id="ARBA00022741"/>
    </source>
</evidence>
<evidence type="ECO:0000256" key="2">
    <source>
        <dbReference type="ARBA" id="ARBA00022679"/>
    </source>
</evidence>
<feature type="binding site" evidence="6">
    <location>
        <begin position="283"/>
        <end position="285"/>
    </location>
    <ligand>
        <name>ATP</name>
        <dbReference type="ChEBI" id="CHEBI:30616"/>
    </ligand>
</feature>
<keyword evidence="3 6" id="KW-0547">Nucleotide-binding</keyword>
<evidence type="ECO:0000256" key="1">
    <source>
        <dbReference type="ARBA" id="ARBA00008748"/>
    </source>
</evidence>
<feature type="binding site" evidence="6">
    <location>
        <position position="14"/>
    </location>
    <ligand>
        <name>ATP</name>
        <dbReference type="ChEBI" id="CHEBI:30616"/>
    </ligand>
</feature>
<feature type="binding site" evidence="6">
    <location>
        <begin position="331"/>
        <end position="335"/>
    </location>
    <ligand>
        <name>ATP</name>
        <dbReference type="ChEBI" id="CHEBI:30616"/>
    </ligand>
</feature>
<reference evidence="8" key="1">
    <citation type="submission" date="2018-02" db="EMBL/GenBank/DDBJ databases">
        <authorList>
            <person name="Kim S.-K."/>
            <person name="Jung H.-I."/>
            <person name="Lee S.-W."/>
        </authorList>
    </citation>
    <scope>NUCLEOTIDE SEQUENCE</scope>
    <source>
        <strain evidence="8">SK3146</strain>
    </source>
</reference>
<organism evidence="8 9">
    <name type="scientific">Paenibacillus konkukensis</name>
    <dbReference type="NCBI Taxonomy" id="2020716"/>
    <lineage>
        <taxon>Bacteria</taxon>
        <taxon>Bacillati</taxon>
        <taxon>Bacillota</taxon>
        <taxon>Bacilli</taxon>
        <taxon>Bacillales</taxon>
        <taxon>Paenibacillaceae</taxon>
        <taxon>Paenibacillus</taxon>
    </lineage>
</organism>
<comment type="function">
    <text evidence="6">Catalyzes the formation of acetyl phosphate from acetate and ATP. Can also catalyze the reverse reaction.</text>
</comment>
<comment type="subunit">
    <text evidence="6">Homodimer.</text>
</comment>
<evidence type="ECO:0000256" key="4">
    <source>
        <dbReference type="ARBA" id="ARBA00022777"/>
    </source>
</evidence>
<feature type="binding site" evidence="6">
    <location>
        <begin position="208"/>
        <end position="212"/>
    </location>
    <ligand>
        <name>ATP</name>
        <dbReference type="ChEBI" id="CHEBI:30616"/>
    </ligand>
</feature>
<sequence length="420" mass="45881">MNILVINSGSSSLKYQMFDMQRERLIAKGRVERIGSETALISQQDGAGHEVTLVQEIMTHSEAISLMLRLLTNPDTGVLRSVTDIHGVGHRVVHGGEVFTGEVLINAGVKREIKRLYDVAPLHNPAHMVGITAVEEHLPDVPQVAVFDTAFHQTLPAKAYLYPIPRVLHRKYGIRRYGFHGTSHEYVSRRAALLLGKPVTQLNMVTCHIGNGVSCTAIEAGRSVDTSMGMTPLEGLMMGTRSGDLDPAILPYLMMKEELTLHEISSMLNKHSGLLGVSGISSDVREIQEAARQGQASAILALEMYEYRIRKYIGAYAAAMNGVDAIVFTGGVGENSSYLRQQITQRLTYLGVAVDERLNEAADSGERLISAEQSRVSVLVIPTNEELMIAQKTYALLEKKEAAAPSCDTDRVHHAALGSV</sequence>
<comment type="catalytic activity">
    <reaction evidence="6">
        <text>acetate + ATP = acetyl phosphate + ADP</text>
        <dbReference type="Rhea" id="RHEA:11352"/>
        <dbReference type="ChEBI" id="CHEBI:22191"/>
        <dbReference type="ChEBI" id="CHEBI:30089"/>
        <dbReference type="ChEBI" id="CHEBI:30616"/>
        <dbReference type="ChEBI" id="CHEBI:456216"/>
        <dbReference type="EC" id="2.7.2.1"/>
    </reaction>
</comment>
<keyword evidence="6" id="KW-0460">Magnesium</keyword>
<dbReference type="EC" id="2.7.2.1" evidence="6"/>
<feature type="site" description="Transition state stabilizer" evidence="6">
    <location>
        <position position="241"/>
    </location>
</feature>
<dbReference type="GO" id="GO:0008776">
    <property type="term" value="F:acetate kinase activity"/>
    <property type="evidence" value="ECO:0007669"/>
    <property type="project" value="UniProtKB-EC"/>
</dbReference>
<accession>A0ABY4RVZ3</accession>
<gene>
    <name evidence="8" type="primary">ackA_1</name>
    <name evidence="6" type="synonym">ackA</name>
    <name evidence="8" type="ORF">SK3146_04901</name>
</gene>
<dbReference type="InterPro" id="IPR000890">
    <property type="entry name" value="Aliphatic_acid_kin_short-chain"/>
</dbReference>
<comment type="subcellular location">
    <subcellularLocation>
        <location evidence="6">Cytoplasm</location>
    </subcellularLocation>
</comment>
<dbReference type="InterPro" id="IPR004372">
    <property type="entry name" value="Ac/propionate_kinase"/>
</dbReference>
<comment type="similarity">
    <text evidence="1 6 7">Belongs to the acetokinase family.</text>
</comment>
<keyword evidence="5 6" id="KW-0067">ATP-binding</keyword>
<feature type="binding site" evidence="6">
    <location>
        <position position="7"/>
    </location>
    <ligand>
        <name>Mg(2+)</name>
        <dbReference type="ChEBI" id="CHEBI:18420"/>
    </ligand>
</feature>
<keyword evidence="6" id="KW-0479">Metal-binding</keyword>
<dbReference type="InterPro" id="IPR043129">
    <property type="entry name" value="ATPase_NBD"/>
</dbReference>
<feature type="binding site" evidence="6">
    <location>
        <position position="385"/>
    </location>
    <ligand>
        <name>Mg(2+)</name>
        <dbReference type="ChEBI" id="CHEBI:18420"/>
    </ligand>
</feature>
<dbReference type="CDD" id="cd24010">
    <property type="entry name" value="ASKHA_NBD_AcK_PK"/>
    <property type="match status" value="1"/>
</dbReference>
<dbReference type="PIRSF" id="PIRSF000722">
    <property type="entry name" value="Acetate_prop_kin"/>
    <property type="match status" value="1"/>
</dbReference>
<dbReference type="PROSITE" id="PS01075">
    <property type="entry name" value="ACETATE_KINASE_1"/>
    <property type="match status" value="1"/>
</dbReference>
<dbReference type="Pfam" id="PF00871">
    <property type="entry name" value="Acetate_kinase"/>
    <property type="match status" value="1"/>
</dbReference>
<evidence type="ECO:0000313" key="9">
    <source>
        <dbReference type="Proteomes" id="UP001057134"/>
    </source>
</evidence>
<name>A0ABY4RVZ3_9BACL</name>
<comment type="cofactor">
    <cofactor evidence="6">
        <name>Mg(2+)</name>
        <dbReference type="ChEBI" id="CHEBI:18420"/>
    </cofactor>
    <cofactor evidence="6">
        <name>Mn(2+)</name>
        <dbReference type="ChEBI" id="CHEBI:29035"/>
    </cofactor>
    <text evidence="6">Mg(2+). Can also accept Mn(2+).</text>
</comment>
<evidence type="ECO:0000256" key="7">
    <source>
        <dbReference type="RuleBase" id="RU003835"/>
    </source>
</evidence>
<keyword evidence="4 6" id="KW-0418">Kinase</keyword>
<dbReference type="Gene3D" id="3.30.420.40">
    <property type="match status" value="2"/>
</dbReference>
<dbReference type="EMBL" id="CP027059">
    <property type="protein sequence ID" value="UQZ85612.1"/>
    <property type="molecule type" value="Genomic_DNA"/>
</dbReference>
<feature type="active site" description="Proton donor/acceptor" evidence="6">
    <location>
        <position position="148"/>
    </location>
</feature>
<evidence type="ECO:0000256" key="5">
    <source>
        <dbReference type="ARBA" id="ARBA00022840"/>
    </source>
</evidence>
<dbReference type="RefSeq" id="WP_249861227.1">
    <property type="nucleotide sequence ID" value="NZ_CP027059.1"/>
</dbReference>
<dbReference type="InterPro" id="IPR023865">
    <property type="entry name" value="Aliphatic_acid_kinase_CS"/>
</dbReference>
<keyword evidence="2 6" id="KW-0808">Transferase</keyword>
<dbReference type="PRINTS" id="PR00471">
    <property type="entry name" value="ACETATEKNASE"/>
</dbReference>
<protein>
    <recommendedName>
        <fullName evidence="6">Acetate kinase</fullName>
        <ecNumber evidence="6">2.7.2.1</ecNumber>
    </recommendedName>
    <alternativeName>
        <fullName evidence="6">Acetokinase</fullName>
    </alternativeName>
</protein>